<dbReference type="Proteomes" id="UP000821866">
    <property type="component" value="Chromosome 1"/>
</dbReference>
<feature type="chain" id="PRO_5039941385" description="Secreted protein" evidence="1">
    <location>
        <begin position="23"/>
        <end position="146"/>
    </location>
</feature>
<name>A0A9J6F140_RHIMP</name>
<reference evidence="2" key="2">
    <citation type="submission" date="2021-09" db="EMBL/GenBank/DDBJ databases">
        <authorList>
            <person name="Jia N."/>
            <person name="Wang J."/>
            <person name="Shi W."/>
            <person name="Du L."/>
            <person name="Sun Y."/>
            <person name="Zhan W."/>
            <person name="Jiang J."/>
            <person name="Wang Q."/>
            <person name="Zhang B."/>
            <person name="Ji P."/>
            <person name="Sakyi L.B."/>
            <person name="Cui X."/>
            <person name="Yuan T."/>
            <person name="Jiang B."/>
            <person name="Yang W."/>
            <person name="Lam T.T.-Y."/>
            <person name="Chang Q."/>
            <person name="Ding S."/>
            <person name="Wang X."/>
            <person name="Zhu J."/>
            <person name="Ruan X."/>
            <person name="Zhao L."/>
            <person name="Wei J."/>
            <person name="Que T."/>
            <person name="Du C."/>
            <person name="Cheng J."/>
            <person name="Dai P."/>
            <person name="Han X."/>
            <person name="Huang E."/>
            <person name="Gao Y."/>
            <person name="Liu J."/>
            <person name="Shao H."/>
            <person name="Ye R."/>
            <person name="Li L."/>
            <person name="Wei W."/>
            <person name="Wang X."/>
            <person name="Wang C."/>
            <person name="Huo Q."/>
            <person name="Li W."/>
            <person name="Guo W."/>
            <person name="Chen H."/>
            <person name="Chen S."/>
            <person name="Zhou L."/>
            <person name="Zhou L."/>
            <person name="Ni X."/>
            <person name="Tian J."/>
            <person name="Zhou Y."/>
            <person name="Sheng Y."/>
            <person name="Liu T."/>
            <person name="Pan Y."/>
            <person name="Xia L."/>
            <person name="Li J."/>
            <person name="Zhao F."/>
            <person name="Cao W."/>
        </authorList>
    </citation>
    <scope>NUCLEOTIDE SEQUENCE</scope>
    <source>
        <strain evidence="2">Rmic-2018</strain>
        <tissue evidence="2">Larvae</tissue>
    </source>
</reference>
<protein>
    <recommendedName>
        <fullName evidence="4">Secreted protein</fullName>
    </recommendedName>
</protein>
<evidence type="ECO:0000256" key="1">
    <source>
        <dbReference type="SAM" id="SignalP"/>
    </source>
</evidence>
<keyword evidence="3" id="KW-1185">Reference proteome</keyword>
<proteinExistence type="predicted"/>
<dbReference type="AlphaFoldDB" id="A0A9J6F140"/>
<feature type="signal peptide" evidence="1">
    <location>
        <begin position="1"/>
        <end position="22"/>
    </location>
</feature>
<evidence type="ECO:0008006" key="4">
    <source>
        <dbReference type="Google" id="ProtNLM"/>
    </source>
</evidence>
<evidence type="ECO:0000313" key="3">
    <source>
        <dbReference type="Proteomes" id="UP000821866"/>
    </source>
</evidence>
<organism evidence="2 3">
    <name type="scientific">Rhipicephalus microplus</name>
    <name type="common">Cattle tick</name>
    <name type="synonym">Boophilus microplus</name>
    <dbReference type="NCBI Taxonomy" id="6941"/>
    <lineage>
        <taxon>Eukaryota</taxon>
        <taxon>Metazoa</taxon>
        <taxon>Ecdysozoa</taxon>
        <taxon>Arthropoda</taxon>
        <taxon>Chelicerata</taxon>
        <taxon>Arachnida</taxon>
        <taxon>Acari</taxon>
        <taxon>Parasitiformes</taxon>
        <taxon>Ixodida</taxon>
        <taxon>Ixodoidea</taxon>
        <taxon>Ixodidae</taxon>
        <taxon>Rhipicephalinae</taxon>
        <taxon>Rhipicephalus</taxon>
        <taxon>Boophilus</taxon>
    </lineage>
</organism>
<dbReference type="EMBL" id="JABSTU010000001">
    <property type="protein sequence ID" value="KAH8039952.1"/>
    <property type="molecule type" value="Genomic_DNA"/>
</dbReference>
<gene>
    <name evidence="2" type="ORF">HPB51_009208</name>
</gene>
<reference evidence="2" key="1">
    <citation type="journal article" date="2020" name="Cell">
        <title>Large-Scale Comparative Analyses of Tick Genomes Elucidate Their Genetic Diversity and Vector Capacities.</title>
        <authorList>
            <consortium name="Tick Genome and Microbiome Consortium (TIGMIC)"/>
            <person name="Jia N."/>
            <person name="Wang J."/>
            <person name="Shi W."/>
            <person name="Du L."/>
            <person name="Sun Y."/>
            <person name="Zhan W."/>
            <person name="Jiang J.F."/>
            <person name="Wang Q."/>
            <person name="Zhang B."/>
            <person name="Ji P."/>
            <person name="Bell-Sakyi L."/>
            <person name="Cui X.M."/>
            <person name="Yuan T.T."/>
            <person name="Jiang B.G."/>
            <person name="Yang W.F."/>
            <person name="Lam T.T."/>
            <person name="Chang Q.C."/>
            <person name="Ding S.J."/>
            <person name="Wang X.J."/>
            <person name="Zhu J.G."/>
            <person name="Ruan X.D."/>
            <person name="Zhao L."/>
            <person name="Wei J.T."/>
            <person name="Ye R.Z."/>
            <person name="Que T.C."/>
            <person name="Du C.H."/>
            <person name="Zhou Y.H."/>
            <person name="Cheng J.X."/>
            <person name="Dai P.F."/>
            <person name="Guo W.B."/>
            <person name="Han X.H."/>
            <person name="Huang E.J."/>
            <person name="Li L.F."/>
            <person name="Wei W."/>
            <person name="Gao Y.C."/>
            <person name="Liu J.Z."/>
            <person name="Shao H.Z."/>
            <person name="Wang X."/>
            <person name="Wang C.C."/>
            <person name="Yang T.C."/>
            <person name="Huo Q.B."/>
            <person name="Li W."/>
            <person name="Chen H.Y."/>
            <person name="Chen S.E."/>
            <person name="Zhou L.G."/>
            <person name="Ni X.B."/>
            <person name="Tian J.H."/>
            <person name="Sheng Y."/>
            <person name="Liu T."/>
            <person name="Pan Y.S."/>
            <person name="Xia L.Y."/>
            <person name="Li J."/>
            <person name="Zhao F."/>
            <person name="Cao W.C."/>
        </authorList>
    </citation>
    <scope>NUCLEOTIDE SEQUENCE</scope>
    <source>
        <strain evidence="2">Rmic-2018</strain>
    </source>
</reference>
<dbReference type="VEuPathDB" id="VectorBase:LOC119182182"/>
<evidence type="ECO:0000313" key="2">
    <source>
        <dbReference type="EMBL" id="KAH8039952.1"/>
    </source>
</evidence>
<comment type="caution">
    <text evidence="2">The sequence shown here is derived from an EMBL/GenBank/DDBJ whole genome shotgun (WGS) entry which is preliminary data.</text>
</comment>
<accession>A0A9J6F140</accession>
<keyword evidence="1" id="KW-0732">Signal</keyword>
<sequence>MRAGLLAAVVVAAGVLCCCCSGGRVAAVPRFQGSGSSASSHAQGSANATRRLLPPEQFCQSLGCSCHLEPRLACQLESDRIAAIPRLLTQERAEKITDMIRFSLCTLRMGAMGAHRLGMRPATRSLGGSLSIHRARSNTYGDDRGE</sequence>